<accession>A0ABY6GXW6</accession>
<dbReference type="Gene3D" id="3.90.70.20">
    <property type="match status" value="1"/>
</dbReference>
<dbReference type="PROSITE" id="PS51257">
    <property type="entry name" value="PROKAR_LIPOPROTEIN"/>
    <property type="match status" value="1"/>
</dbReference>
<dbReference type="EMBL" id="CP103300">
    <property type="protein sequence ID" value="UYM17229.1"/>
    <property type="molecule type" value="Genomic_DNA"/>
</dbReference>
<protein>
    <recommendedName>
        <fullName evidence="3">Peptidase C58 YopT-type domain-containing protein</fullName>
    </recommendedName>
</protein>
<gene>
    <name evidence="1" type="ORF">NX720_04715</name>
</gene>
<evidence type="ECO:0000313" key="1">
    <source>
        <dbReference type="EMBL" id="UYM17229.1"/>
    </source>
</evidence>
<evidence type="ECO:0008006" key="3">
    <source>
        <dbReference type="Google" id="ProtNLM"/>
    </source>
</evidence>
<organism evidence="1 2">
    <name type="scientific">Endozoicomonas euniceicola</name>
    <dbReference type="NCBI Taxonomy" id="1234143"/>
    <lineage>
        <taxon>Bacteria</taxon>
        <taxon>Pseudomonadati</taxon>
        <taxon>Pseudomonadota</taxon>
        <taxon>Gammaproteobacteria</taxon>
        <taxon>Oceanospirillales</taxon>
        <taxon>Endozoicomonadaceae</taxon>
        <taxon>Endozoicomonas</taxon>
    </lineage>
</organism>
<sequence length="129" mass="14992">MFDSKNQGYGFGLIYLLQSQHLITQACITGNGFFSVESIVNWVLSEPGHYILLFFNERGSDSLNNGHTIGFRYERDVMQMFEPNHGLFEYTDRETFISHLSSLTQKDLYRTIYTKMGGDWYLHRVASET</sequence>
<name>A0ABY6GXW6_9GAMM</name>
<dbReference type="Proteomes" id="UP001163255">
    <property type="component" value="Chromosome"/>
</dbReference>
<keyword evidence="2" id="KW-1185">Reference proteome</keyword>
<dbReference type="RefSeq" id="WP_262599735.1">
    <property type="nucleotide sequence ID" value="NZ_CP103300.1"/>
</dbReference>
<proteinExistence type="predicted"/>
<reference evidence="1" key="1">
    <citation type="submission" date="2022-10" db="EMBL/GenBank/DDBJ databases">
        <title>Completed Genome Sequence of two octocoral isolated bacterium, Endozoicomonas euniceicola EF212T and Endozoicomonas gorgoniicola PS125T.</title>
        <authorList>
            <person name="Chiou Y.-J."/>
            <person name="Chen Y.-H."/>
        </authorList>
    </citation>
    <scope>NUCLEOTIDE SEQUENCE</scope>
    <source>
        <strain evidence="1">EF212</strain>
    </source>
</reference>
<evidence type="ECO:0000313" key="2">
    <source>
        <dbReference type="Proteomes" id="UP001163255"/>
    </source>
</evidence>